<keyword evidence="3" id="KW-1185">Reference proteome</keyword>
<evidence type="ECO:0008006" key="4">
    <source>
        <dbReference type="Google" id="ProtNLM"/>
    </source>
</evidence>
<feature type="coiled-coil region" evidence="1">
    <location>
        <begin position="65"/>
        <end position="147"/>
    </location>
</feature>
<reference evidence="2 3" key="1">
    <citation type="submission" date="2021-05" db="EMBL/GenBank/DDBJ databases">
        <title>A Polyphasic approach of four new species of the genus Ohtaekwangia: Ohtaekwangia histidinii sp. nov., Ohtaekwangia cretensis sp. nov., Ohtaekwangia indiensis sp. nov., Ohtaekwangia reichenbachii sp. nov. from diverse environment.</title>
        <authorList>
            <person name="Octaviana S."/>
        </authorList>
    </citation>
    <scope>NUCLEOTIDE SEQUENCE [LARGE SCALE GENOMIC DNA]</scope>
    <source>
        <strain evidence="2 3">PWU20</strain>
    </source>
</reference>
<evidence type="ECO:0000313" key="2">
    <source>
        <dbReference type="EMBL" id="MBT1702319.1"/>
    </source>
</evidence>
<feature type="non-terminal residue" evidence="2">
    <location>
        <position position="173"/>
    </location>
</feature>
<accession>A0ABS5VNI2</accession>
<name>A0ABS5VNI2_9BACT</name>
<evidence type="ECO:0000313" key="3">
    <source>
        <dbReference type="Proteomes" id="UP000772618"/>
    </source>
</evidence>
<dbReference type="Proteomes" id="UP000772618">
    <property type="component" value="Unassembled WGS sequence"/>
</dbReference>
<organism evidence="2 3">
    <name type="scientific">Chryseosolibacter indicus</name>
    <dbReference type="NCBI Taxonomy" id="2782351"/>
    <lineage>
        <taxon>Bacteria</taxon>
        <taxon>Pseudomonadati</taxon>
        <taxon>Bacteroidota</taxon>
        <taxon>Cytophagia</taxon>
        <taxon>Cytophagales</taxon>
        <taxon>Chryseotaleaceae</taxon>
        <taxon>Chryseosolibacter</taxon>
    </lineage>
</organism>
<comment type="caution">
    <text evidence="2">The sequence shown here is derived from an EMBL/GenBank/DDBJ whole genome shotgun (WGS) entry which is preliminary data.</text>
</comment>
<proteinExistence type="predicted"/>
<dbReference type="EMBL" id="JAHESD010000004">
    <property type="protein sequence ID" value="MBT1702319.1"/>
    <property type="molecule type" value="Genomic_DNA"/>
</dbReference>
<sequence length="173" mass="20544">MSTLQATTLLVKCPHCGNKFTPEDAIGHDIRLQLEKEFEGKLEANAKTVAEMIRKQENEKYRSQVQLLENDRKLKLARLKELESIALAAQQKEMEIRSREENLDLEMKRKLLEREKLIREQAEKTALEKAEMSIREREQLIQREREMLSLQLKKKVQEEADRVREEERMRNAE</sequence>
<protein>
    <recommendedName>
        <fullName evidence="4">DUF2130 domain-containing protein</fullName>
    </recommendedName>
</protein>
<gene>
    <name evidence="2" type="ORF">KK060_03460</name>
</gene>
<keyword evidence="1" id="KW-0175">Coiled coil</keyword>
<evidence type="ECO:0000256" key="1">
    <source>
        <dbReference type="SAM" id="Coils"/>
    </source>
</evidence>
<dbReference type="RefSeq" id="WP_254152166.1">
    <property type="nucleotide sequence ID" value="NZ_JAHESD010000004.1"/>
</dbReference>